<dbReference type="EC" id="3.1.3.16" evidence="5"/>
<evidence type="ECO:0000313" key="8">
    <source>
        <dbReference type="EMBL" id="CAD8043842.1"/>
    </source>
</evidence>
<evidence type="ECO:0000256" key="1">
    <source>
        <dbReference type="ARBA" id="ARBA00022723"/>
    </source>
</evidence>
<keyword evidence="9" id="KW-1185">Reference proteome</keyword>
<keyword evidence="2 5" id="KW-0378">Hydrolase</keyword>
<comment type="caution">
    <text evidence="8">The sequence shown here is derived from an EMBL/GenBank/DDBJ whole genome shotgun (WGS) entry which is preliminary data.</text>
</comment>
<dbReference type="Pfam" id="PF16891">
    <property type="entry name" value="STPPase_N"/>
    <property type="match status" value="1"/>
</dbReference>
<dbReference type="GO" id="GO:0004722">
    <property type="term" value="F:protein serine/threonine phosphatase activity"/>
    <property type="evidence" value="ECO:0007669"/>
    <property type="project" value="UniProtKB-EC"/>
</dbReference>
<dbReference type="OMA" id="RYPERIF"/>
<keyword evidence="4" id="KW-0464">Manganese</keyword>
<comment type="similarity">
    <text evidence="5">Belongs to the PPP phosphatase family.</text>
</comment>
<dbReference type="GO" id="GO:0046872">
    <property type="term" value="F:metal ion binding"/>
    <property type="evidence" value="ECO:0007669"/>
    <property type="project" value="UniProtKB-KW"/>
</dbReference>
<dbReference type="Pfam" id="PF00149">
    <property type="entry name" value="Metallophos"/>
    <property type="match status" value="1"/>
</dbReference>
<feature type="region of interest" description="Disordered" evidence="6">
    <location>
        <begin position="294"/>
        <end position="315"/>
    </location>
</feature>
<dbReference type="InterPro" id="IPR004843">
    <property type="entry name" value="Calcineurin-like_PHP"/>
</dbReference>
<evidence type="ECO:0000256" key="6">
    <source>
        <dbReference type="SAM" id="MobiDB-lite"/>
    </source>
</evidence>
<feature type="domain" description="Serine/threonine specific protein phosphatases" evidence="7">
    <location>
        <begin position="119"/>
        <end position="124"/>
    </location>
</feature>
<evidence type="ECO:0000313" key="9">
    <source>
        <dbReference type="Proteomes" id="UP000688137"/>
    </source>
</evidence>
<dbReference type="InterPro" id="IPR031675">
    <property type="entry name" value="STPPase_N"/>
</dbReference>
<dbReference type="AlphaFoldDB" id="A0A8S1JN20"/>
<sequence>MASLNKLSSNDIGNVDRQIAKLKQGQILTESEIKSLCNKAKEILSDEPNIIQVRAPLTICGDIHGQFHDLIELFQIGGNLPDTNYLFLGDYVDRGSQSVETFSLMLSLKVRYKDRIVLLRGNHENREINKVYGFYDECFRKYGNEIVWKQFTEVFGYLPLSAIVEQQIFCAHGGLSPAMESVDQIKQLNRVQDIPHEGLMCDLLWSDPEETKNGWGISPRGAGWTWGCDITEKFLHSNKLKQIARAHQLVMEGIQKIHNQKTITIFSAPNYCYRCGNQACIVEVDEQLRMNQTQFEPAPRENEPHTTRRVPDYFL</sequence>
<accession>A0A8S1JN20</accession>
<evidence type="ECO:0000256" key="2">
    <source>
        <dbReference type="ARBA" id="ARBA00022801"/>
    </source>
</evidence>
<proteinExistence type="inferred from homology"/>
<reference evidence="8" key="1">
    <citation type="submission" date="2021-01" db="EMBL/GenBank/DDBJ databases">
        <authorList>
            <consortium name="Genoscope - CEA"/>
            <person name="William W."/>
        </authorList>
    </citation>
    <scope>NUCLEOTIDE SEQUENCE</scope>
</reference>
<dbReference type="EMBL" id="CAJJDM010000002">
    <property type="protein sequence ID" value="CAD8043842.1"/>
    <property type="molecule type" value="Genomic_DNA"/>
</dbReference>
<evidence type="ECO:0000259" key="7">
    <source>
        <dbReference type="PROSITE" id="PS00125"/>
    </source>
</evidence>
<keyword evidence="1" id="KW-0479">Metal-binding</keyword>
<dbReference type="InterPro" id="IPR006186">
    <property type="entry name" value="Ser/Thr-sp_prot-phosphatase"/>
</dbReference>
<protein>
    <recommendedName>
        <fullName evidence="5">Serine/threonine-protein phosphatase</fullName>
        <ecNumber evidence="5">3.1.3.16</ecNumber>
    </recommendedName>
</protein>
<evidence type="ECO:0000256" key="5">
    <source>
        <dbReference type="RuleBase" id="RU004273"/>
    </source>
</evidence>
<dbReference type="CDD" id="cd07415">
    <property type="entry name" value="MPP_PP2A_PP4_PP6"/>
    <property type="match status" value="1"/>
</dbReference>
<comment type="catalytic activity">
    <reaction evidence="5">
        <text>O-phospho-L-threonyl-[protein] + H2O = L-threonyl-[protein] + phosphate</text>
        <dbReference type="Rhea" id="RHEA:47004"/>
        <dbReference type="Rhea" id="RHEA-COMP:11060"/>
        <dbReference type="Rhea" id="RHEA-COMP:11605"/>
        <dbReference type="ChEBI" id="CHEBI:15377"/>
        <dbReference type="ChEBI" id="CHEBI:30013"/>
        <dbReference type="ChEBI" id="CHEBI:43474"/>
        <dbReference type="ChEBI" id="CHEBI:61977"/>
        <dbReference type="EC" id="3.1.3.16"/>
    </reaction>
</comment>
<evidence type="ECO:0000256" key="4">
    <source>
        <dbReference type="ARBA" id="ARBA00023211"/>
    </source>
</evidence>
<dbReference type="InterPro" id="IPR047129">
    <property type="entry name" value="PPA2-like"/>
</dbReference>
<dbReference type="SMART" id="SM00156">
    <property type="entry name" value="PP2Ac"/>
    <property type="match status" value="1"/>
</dbReference>
<organism evidence="8 9">
    <name type="scientific">Paramecium primaurelia</name>
    <dbReference type="NCBI Taxonomy" id="5886"/>
    <lineage>
        <taxon>Eukaryota</taxon>
        <taxon>Sar</taxon>
        <taxon>Alveolata</taxon>
        <taxon>Ciliophora</taxon>
        <taxon>Intramacronucleata</taxon>
        <taxon>Oligohymenophorea</taxon>
        <taxon>Peniculida</taxon>
        <taxon>Parameciidae</taxon>
        <taxon>Paramecium</taxon>
    </lineage>
</organism>
<keyword evidence="3" id="KW-0904">Protein phosphatase</keyword>
<name>A0A8S1JN20_PARPR</name>
<dbReference type="PROSITE" id="PS00125">
    <property type="entry name" value="SER_THR_PHOSPHATASE"/>
    <property type="match status" value="1"/>
</dbReference>
<evidence type="ECO:0000256" key="3">
    <source>
        <dbReference type="ARBA" id="ARBA00022912"/>
    </source>
</evidence>
<feature type="compositionally biased region" description="Basic and acidic residues" evidence="6">
    <location>
        <begin position="298"/>
        <end position="315"/>
    </location>
</feature>
<gene>
    <name evidence="8" type="ORF">PPRIM_AZ9-3.1.T0050496</name>
</gene>
<dbReference type="Proteomes" id="UP000688137">
    <property type="component" value="Unassembled WGS sequence"/>
</dbReference>
<dbReference type="PANTHER" id="PTHR45619">
    <property type="entry name" value="SERINE/THREONINE-PROTEIN PHOSPHATASE PP2A-RELATED"/>
    <property type="match status" value="1"/>
</dbReference>